<accession>A0A059C345</accession>
<reference evidence="1" key="1">
    <citation type="submission" date="2013-07" db="EMBL/GenBank/DDBJ databases">
        <title>The genome of Eucalyptus grandis.</title>
        <authorList>
            <person name="Schmutz J."/>
            <person name="Hayes R."/>
            <person name="Myburg A."/>
            <person name="Tuskan G."/>
            <person name="Grattapaglia D."/>
            <person name="Rokhsar D.S."/>
        </authorList>
    </citation>
    <scope>NUCLEOTIDE SEQUENCE</scope>
    <source>
        <tissue evidence="1">Leaf extractions</tissue>
    </source>
</reference>
<name>A0A059C345_EUCGR</name>
<sequence>MNISKQVQTSLYPMYQLTCKCLFSFTTAHSILTFEHYFCRINTSSFTRFPCDLKNDMAFINISARDVVK</sequence>
<protein>
    <submittedName>
        <fullName evidence="1">Uncharacterized protein</fullName>
    </submittedName>
</protein>
<organism evidence="1">
    <name type="scientific">Eucalyptus grandis</name>
    <name type="common">Flooded gum</name>
    <dbReference type="NCBI Taxonomy" id="71139"/>
    <lineage>
        <taxon>Eukaryota</taxon>
        <taxon>Viridiplantae</taxon>
        <taxon>Streptophyta</taxon>
        <taxon>Embryophyta</taxon>
        <taxon>Tracheophyta</taxon>
        <taxon>Spermatophyta</taxon>
        <taxon>Magnoliopsida</taxon>
        <taxon>eudicotyledons</taxon>
        <taxon>Gunneridae</taxon>
        <taxon>Pentapetalae</taxon>
        <taxon>rosids</taxon>
        <taxon>malvids</taxon>
        <taxon>Myrtales</taxon>
        <taxon>Myrtaceae</taxon>
        <taxon>Myrtoideae</taxon>
        <taxon>Eucalypteae</taxon>
        <taxon>Eucalyptus</taxon>
    </lineage>
</organism>
<dbReference type="EMBL" id="KK198757">
    <property type="protein sequence ID" value="KCW72782.1"/>
    <property type="molecule type" value="Genomic_DNA"/>
</dbReference>
<dbReference type="Gramene" id="KCW72782">
    <property type="protein sequence ID" value="KCW72782"/>
    <property type="gene ID" value="EUGRSUZ_E01231"/>
</dbReference>
<dbReference type="InParanoid" id="A0A059C345"/>
<proteinExistence type="predicted"/>
<dbReference type="AlphaFoldDB" id="A0A059C345"/>
<evidence type="ECO:0000313" key="1">
    <source>
        <dbReference type="EMBL" id="KCW72782.1"/>
    </source>
</evidence>
<gene>
    <name evidence="1" type="ORF">EUGRSUZ_E01231</name>
</gene>